<dbReference type="Proteomes" id="UP001529510">
    <property type="component" value="Unassembled WGS sequence"/>
</dbReference>
<feature type="non-terminal residue" evidence="3">
    <location>
        <position position="57"/>
    </location>
</feature>
<evidence type="ECO:0000256" key="2">
    <source>
        <dbReference type="ARBA" id="ARBA00022490"/>
    </source>
</evidence>
<dbReference type="InterPro" id="IPR030045">
    <property type="entry name" value="CTNNAL1"/>
</dbReference>
<comment type="subcellular location">
    <subcellularLocation>
        <location evidence="1">Cytoplasm</location>
    </subcellularLocation>
</comment>
<keyword evidence="2" id="KW-0963">Cytoplasm</keyword>
<organism evidence="3 4">
    <name type="scientific">Cirrhinus mrigala</name>
    <name type="common">Mrigala</name>
    <dbReference type="NCBI Taxonomy" id="683832"/>
    <lineage>
        <taxon>Eukaryota</taxon>
        <taxon>Metazoa</taxon>
        <taxon>Chordata</taxon>
        <taxon>Craniata</taxon>
        <taxon>Vertebrata</taxon>
        <taxon>Euteleostomi</taxon>
        <taxon>Actinopterygii</taxon>
        <taxon>Neopterygii</taxon>
        <taxon>Teleostei</taxon>
        <taxon>Ostariophysi</taxon>
        <taxon>Cypriniformes</taxon>
        <taxon>Cyprinidae</taxon>
        <taxon>Labeoninae</taxon>
        <taxon>Labeonini</taxon>
        <taxon>Cirrhinus</taxon>
    </lineage>
</organism>
<name>A0ABD0NWA1_CIRMR</name>
<evidence type="ECO:0000256" key="1">
    <source>
        <dbReference type="ARBA" id="ARBA00004496"/>
    </source>
</evidence>
<proteinExistence type="predicted"/>
<feature type="non-terminal residue" evidence="3">
    <location>
        <position position="1"/>
    </location>
</feature>
<dbReference type="InterPro" id="IPR036723">
    <property type="entry name" value="Alpha-catenin/vinculin-like_sf"/>
</dbReference>
<evidence type="ECO:0000313" key="3">
    <source>
        <dbReference type="EMBL" id="KAL0166127.1"/>
    </source>
</evidence>
<dbReference type="EMBL" id="JAMKFB020000019">
    <property type="protein sequence ID" value="KAL0166127.1"/>
    <property type="molecule type" value="Genomic_DNA"/>
</dbReference>
<evidence type="ECO:0000313" key="4">
    <source>
        <dbReference type="Proteomes" id="UP001529510"/>
    </source>
</evidence>
<reference evidence="3 4" key="1">
    <citation type="submission" date="2024-05" db="EMBL/GenBank/DDBJ databases">
        <title>Genome sequencing and assembly of Indian major carp, Cirrhinus mrigala (Hamilton, 1822).</title>
        <authorList>
            <person name="Mohindra V."/>
            <person name="Chowdhury L.M."/>
            <person name="Lal K."/>
            <person name="Jena J.K."/>
        </authorList>
    </citation>
    <scope>NUCLEOTIDE SEQUENCE [LARGE SCALE GENOMIC DNA]</scope>
    <source>
        <strain evidence="3">CM1030</strain>
        <tissue evidence="3">Blood</tissue>
    </source>
</reference>
<dbReference type="PANTHER" id="PTHR46342">
    <property type="entry name" value="ALPHA-CATULIN"/>
    <property type="match status" value="1"/>
</dbReference>
<dbReference type="PANTHER" id="PTHR46342:SF1">
    <property type="entry name" value="ALPHA-CATULIN"/>
    <property type="match status" value="1"/>
</dbReference>
<dbReference type="AlphaFoldDB" id="A0ABD0NWA1"/>
<accession>A0ABD0NWA1</accession>
<protein>
    <submittedName>
        <fullName evidence="3">Uncharacterized protein</fullName>
    </submittedName>
</protein>
<sequence length="57" mass="6376">TCLRHPDCESARINKEAVFQRMRLALEQVIEIVTDTRSGGEAKALPVSIYAGIKDFK</sequence>
<keyword evidence="4" id="KW-1185">Reference proteome</keyword>
<dbReference type="Gene3D" id="1.20.120.230">
    <property type="entry name" value="Alpha-catenin/vinculin-like"/>
    <property type="match status" value="1"/>
</dbReference>
<dbReference type="SUPFAM" id="SSF47220">
    <property type="entry name" value="alpha-catenin/vinculin-like"/>
    <property type="match status" value="1"/>
</dbReference>
<comment type="caution">
    <text evidence="3">The sequence shown here is derived from an EMBL/GenBank/DDBJ whole genome shotgun (WGS) entry which is preliminary data.</text>
</comment>
<dbReference type="GO" id="GO:0005737">
    <property type="term" value="C:cytoplasm"/>
    <property type="evidence" value="ECO:0007669"/>
    <property type="project" value="UniProtKB-SubCell"/>
</dbReference>
<gene>
    <name evidence="3" type="ORF">M9458_037971</name>
</gene>